<dbReference type="RefSeq" id="XP_028470959.1">
    <property type="nucleotide sequence ID" value="XM_028613333.1"/>
</dbReference>
<accession>A0A3N2Q8Q2</accession>
<dbReference type="AlphaFoldDB" id="A0A3N2Q8Q2"/>
<feature type="compositionally biased region" description="Acidic residues" evidence="1">
    <location>
        <begin position="168"/>
        <end position="204"/>
    </location>
</feature>
<evidence type="ECO:0000313" key="2">
    <source>
        <dbReference type="EMBL" id="ROT43153.1"/>
    </source>
</evidence>
<dbReference type="GeneID" id="39581811"/>
<name>A0A3N2Q8Q2_SODAK</name>
<feature type="region of interest" description="Disordered" evidence="1">
    <location>
        <begin position="165"/>
        <end position="235"/>
    </location>
</feature>
<feature type="compositionally biased region" description="Acidic residues" evidence="1">
    <location>
        <begin position="218"/>
        <end position="230"/>
    </location>
</feature>
<protein>
    <recommendedName>
        <fullName evidence="4">Myb-like domain-containing protein</fullName>
    </recommendedName>
</protein>
<dbReference type="OrthoDB" id="5154006at2759"/>
<evidence type="ECO:0000256" key="1">
    <source>
        <dbReference type="SAM" id="MobiDB-lite"/>
    </source>
</evidence>
<reference evidence="2 3" key="1">
    <citation type="journal article" date="2018" name="Mol. Ecol.">
        <title>The obligate alkalophilic soda-lake fungus Sodiomyces alkalinus has shifted to a protein diet.</title>
        <authorList>
            <person name="Grum-Grzhimaylo A.A."/>
            <person name="Falkoski D.L."/>
            <person name="van den Heuvel J."/>
            <person name="Valero-Jimenez C.A."/>
            <person name="Min B."/>
            <person name="Choi I.G."/>
            <person name="Lipzen A."/>
            <person name="Daum C.G."/>
            <person name="Aanen D.K."/>
            <person name="Tsang A."/>
            <person name="Henrissat B."/>
            <person name="Bilanenko E.N."/>
            <person name="de Vries R.P."/>
            <person name="van Kan J.A.L."/>
            <person name="Grigoriev I.V."/>
            <person name="Debets A.J.M."/>
        </authorList>
    </citation>
    <scope>NUCLEOTIDE SEQUENCE [LARGE SCALE GENOMIC DNA]</scope>
    <source>
        <strain evidence="2 3">F11</strain>
    </source>
</reference>
<keyword evidence="3" id="KW-1185">Reference proteome</keyword>
<organism evidence="2 3">
    <name type="scientific">Sodiomyces alkalinus (strain CBS 110278 / VKM F-3762 / F11)</name>
    <name type="common">Alkaliphilic filamentous fungus</name>
    <dbReference type="NCBI Taxonomy" id="1314773"/>
    <lineage>
        <taxon>Eukaryota</taxon>
        <taxon>Fungi</taxon>
        <taxon>Dikarya</taxon>
        <taxon>Ascomycota</taxon>
        <taxon>Pezizomycotina</taxon>
        <taxon>Sordariomycetes</taxon>
        <taxon>Hypocreomycetidae</taxon>
        <taxon>Glomerellales</taxon>
        <taxon>Plectosphaerellaceae</taxon>
        <taxon>Sodiomyces</taxon>
    </lineage>
</organism>
<gene>
    <name evidence="2" type="ORF">SODALDRAFT_347949</name>
</gene>
<proteinExistence type="predicted"/>
<feature type="region of interest" description="Disordered" evidence="1">
    <location>
        <begin position="1"/>
        <end position="22"/>
    </location>
</feature>
<feature type="compositionally biased region" description="Low complexity" evidence="1">
    <location>
        <begin position="205"/>
        <end position="217"/>
    </location>
</feature>
<evidence type="ECO:0008006" key="4">
    <source>
        <dbReference type="Google" id="ProtNLM"/>
    </source>
</evidence>
<feature type="region of interest" description="Disordered" evidence="1">
    <location>
        <begin position="349"/>
        <end position="373"/>
    </location>
</feature>
<dbReference type="EMBL" id="ML119051">
    <property type="protein sequence ID" value="ROT43153.1"/>
    <property type="molecule type" value="Genomic_DNA"/>
</dbReference>
<dbReference type="Proteomes" id="UP000272025">
    <property type="component" value="Unassembled WGS sequence"/>
</dbReference>
<evidence type="ECO:0000313" key="3">
    <source>
        <dbReference type="Proteomes" id="UP000272025"/>
    </source>
</evidence>
<sequence>MRESKDKKAPAGGPKNQANASEVQPGYWVSLTNTIMGLNPLALAKNTVQDGVGSKQVTDKKNENGYKQQTVTAVRKTHAQADSEGIKALYIYKAGTSTVCKGHSSIPPTDNGWTDGQDGLIIIMRGDKRSWAEIEDIIKGGRGLNEIKKRYDELKKLYDELKARSEYADTDESESEGYGDDEEDDEDEDSEEEDEESDDEEEYDFSPASFSYSSSSSSDDEDGYDADDYDPYGPMDPVAWERERRRHQRFAQRHLWASLYRKTGDDSWTGMGFSKRDRSILFSLHDRALANRYLEMQANFLNATGRMVPLHLIQARLQGRTPTEEEHMLPRIARFQARVAKWNQSVADGDELLDPSTASDIPADALRADEGDE</sequence>